<name>A0A2M6WX30_9BACT</name>
<keyword evidence="2" id="KW-1133">Transmembrane helix</keyword>
<evidence type="ECO:0000313" key="4">
    <source>
        <dbReference type="EMBL" id="PIT97358.1"/>
    </source>
</evidence>
<protein>
    <recommendedName>
        <fullName evidence="3">G5 domain-containing protein</fullName>
    </recommendedName>
</protein>
<keyword evidence="2" id="KW-0812">Transmembrane</keyword>
<evidence type="ECO:0000313" key="5">
    <source>
        <dbReference type="Proteomes" id="UP000228596"/>
    </source>
</evidence>
<sequence>MKSTGLIKIFICFFILPVLVFISSGIFKFYFEAKPALAQEEIDYKSLGIFSSDEVIPEPKITYYPPGQEPPYIFNTNKIRAVGVGDKSPFNLGTTQIVFNAPSYALIDWGKTTTLSSFKNSVGEILKDNSVELAQKDQVSPELGSPARNLNTIKITRVTETELKKVETIPYQTLTRDDPTLPRGQIKVTPGVSGEKEIVYKVVRENGEEKSRILISEKIVEKPTNKVILNGTKIIVLSSISGEASWTNTRTAMRNYRRGTHILVTNLSNGKRVEVVVGDHGPEEGTGRILDLERSAFEEIASLGAGTISVKVEEIAN</sequence>
<proteinExistence type="predicted"/>
<feature type="domain" description="G5" evidence="3">
    <location>
        <begin position="155"/>
        <end position="234"/>
    </location>
</feature>
<dbReference type="Proteomes" id="UP000228596">
    <property type="component" value="Unassembled WGS sequence"/>
</dbReference>
<gene>
    <name evidence="4" type="ORF">COT77_01935</name>
</gene>
<dbReference type="InterPro" id="IPR036908">
    <property type="entry name" value="RlpA-like_sf"/>
</dbReference>
<dbReference type="AlphaFoldDB" id="A0A2M6WX30"/>
<keyword evidence="1" id="KW-0732">Signal</keyword>
<dbReference type="SMART" id="SM01208">
    <property type="entry name" value="G5"/>
    <property type="match status" value="1"/>
</dbReference>
<accession>A0A2M6WX30</accession>
<keyword evidence="2" id="KW-0472">Membrane</keyword>
<dbReference type="InterPro" id="IPR011098">
    <property type="entry name" value="G5_dom"/>
</dbReference>
<dbReference type="Gene3D" id="2.40.40.10">
    <property type="entry name" value="RlpA-like domain"/>
    <property type="match status" value="1"/>
</dbReference>
<dbReference type="CDD" id="cd22268">
    <property type="entry name" value="DPBB_RlpA-like"/>
    <property type="match status" value="1"/>
</dbReference>
<dbReference type="InterPro" id="IPR007137">
    <property type="entry name" value="DUF348"/>
</dbReference>
<organism evidence="4 5">
    <name type="scientific">Candidatus Berkelbacteria bacterium CG10_big_fil_rev_8_21_14_0_10_41_12</name>
    <dbReference type="NCBI Taxonomy" id="1974513"/>
    <lineage>
        <taxon>Bacteria</taxon>
        <taxon>Candidatus Berkelbacteria</taxon>
    </lineage>
</organism>
<feature type="transmembrane region" description="Helical" evidence="2">
    <location>
        <begin position="6"/>
        <end position="31"/>
    </location>
</feature>
<dbReference type="Pfam" id="PF03330">
    <property type="entry name" value="DPBB_1"/>
    <property type="match status" value="1"/>
</dbReference>
<evidence type="ECO:0000256" key="2">
    <source>
        <dbReference type="SAM" id="Phobius"/>
    </source>
</evidence>
<dbReference type="InterPro" id="IPR009009">
    <property type="entry name" value="RlpA-like_DPBB"/>
</dbReference>
<dbReference type="SUPFAM" id="SSF50685">
    <property type="entry name" value="Barwin-like endoglucanases"/>
    <property type="match status" value="1"/>
</dbReference>
<dbReference type="PROSITE" id="PS51109">
    <property type="entry name" value="G5"/>
    <property type="match status" value="1"/>
</dbReference>
<dbReference type="Pfam" id="PF03990">
    <property type="entry name" value="DUF348"/>
    <property type="match status" value="1"/>
</dbReference>
<dbReference type="EMBL" id="PEZV01000017">
    <property type="protein sequence ID" value="PIT97358.1"/>
    <property type="molecule type" value="Genomic_DNA"/>
</dbReference>
<dbReference type="Pfam" id="PF07501">
    <property type="entry name" value="G5"/>
    <property type="match status" value="1"/>
</dbReference>
<dbReference type="Gene3D" id="2.20.230.10">
    <property type="entry name" value="Resuscitation-promoting factor rpfb"/>
    <property type="match status" value="1"/>
</dbReference>
<evidence type="ECO:0000259" key="3">
    <source>
        <dbReference type="PROSITE" id="PS51109"/>
    </source>
</evidence>
<comment type="caution">
    <text evidence="4">The sequence shown here is derived from an EMBL/GenBank/DDBJ whole genome shotgun (WGS) entry which is preliminary data.</text>
</comment>
<reference evidence="5" key="1">
    <citation type="submission" date="2017-09" db="EMBL/GenBank/DDBJ databases">
        <title>Depth-based differentiation of microbial function through sediment-hosted aquifers and enrichment of novel symbionts in the deep terrestrial subsurface.</title>
        <authorList>
            <person name="Probst A.J."/>
            <person name="Ladd B."/>
            <person name="Jarett J.K."/>
            <person name="Geller-Mcgrath D.E."/>
            <person name="Sieber C.M.K."/>
            <person name="Emerson J.B."/>
            <person name="Anantharaman K."/>
            <person name="Thomas B.C."/>
            <person name="Malmstrom R."/>
            <person name="Stieglmeier M."/>
            <person name="Klingl A."/>
            <person name="Woyke T."/>
            <person name="Ryan C.M."/>
            <person name="Banfield J.F."/>
        </authorList>
    </citation>
    <scope>NUCLEOTIDE SEQUENCE [LARGE SCALE GENOMIC DNA]</scope>
</reference>
<evidence type="ECO:0000256" key="1">
    <source>
        <dbReference type="ARBA" id="ARBA00022729"/>
    </source>
</evidence>